<evidence type="ECO:0000313" key="2">
    <source>
        <dbReference type="EMBL" id="HAN24325.1"/>
    </source>
</evidence>
<dbReference type="AlphaFoldDB" id="A0A3C1KCE6"/>
<keyword evidence="1" id="KW-0472">Membrane</keyword>
<feature type="non-terminal residue" evidence="2">
    <location>
        <position position="100"/>
    </location>
</feature>
<sequence length="100" mass="11283">MSATKRMTVSQALIEFLAHQWTVDGDIRERTIPGVFGIFGHGSSLSEVRMEILSPAIRFLFAWVGCSLLLRRNFSWWTLFVLAVPMIPTVLSVTRSLAFP</sequence>
<reference evidence="2 3" key="1">
    <citation type="journal article" date="2018" name="Nat. Biotechnol.">
        <title>A standardized bacterial taxonomy based on genome phylogeny substantially revises the tree of life.</title>
        <authorList>
            <person name="Parks D.H."/>
            <person name="Chuvochina M."/>
            <person name="Waite D.W."/>
            <person name="Rinke C."/>
            <person name="Skarshewski A."/>
            <person name="Chaumeil P.A."/>
            <person name="Hugenholtz P."/>
        </authorList>
    </citation>
    <scope>NUCLEOTIDE SEQUENCE [LARGE SCALE GENOMIC DNA]</scope>
    <source>
        <strain evidence="2">UBA9152</strain>
    </source>
</reference>
<organism evidence="2 3">
    <name type="scientific">Microbacterium ginsengisoli</name>
    <dbReference type="NCBI Taxonomy" id="400772"/>
    <lineage>
        <taxon>Bacteria</taxon>
        <taxon>Bacillati</taxon>
        <taxon>Actinomycetota</taxon>
        <taxon>Actinomycetes</taxon>
        <taxon>Micrococcales</taxon>
        <taxon>Microbacteriaceae</taxon>
        <taxon>Microbacterium</taxon>
    </lineage>
</organism>
<evidence type="ECO:0000256" key="1">
    <source>
        <dbReference type="SAM" id="Phobius"/>
    </source>
</evidence>
<dbReference type="Proteomes" id="UP000257479">
    <property type="component" value="Unassembled WGS sequence"/>
</dbReference>
<keyword evidence="1" id="KW-1133">Transmembrane helix</keyword>
<evidence type="ECO:0000313" key="3">
    <source>
        <dbReference type="Proteomes" id="UP000257479"/>
    </source>
</evidence>
<keyword evidence="1" id="KW-0812">Transmembrane</keyword>
<accession>A0A3C1KCE6</accession>
<gene>
    <name evidence="2" type="ORF">DCP95_07105</name>
</gene>
<comment type="caution">
    <text evidence="2">The sequence shown here is derived from an EMBL/GenBank/DDBJ whole genome shotgun (WGS) entry which is preliminary data.</text>
</comment>
<proteinExistence type="predicted"/>
<feature type="transmembrane region" description="Helical" evidence="1">
    <location>
        <begin position="76"/>
        <end position="98"/>
    </location>
</feature>
<dbReference type="EMBL" id="DMNG01000122">
    <property type="protein sequence ID" value="HAN24325.1"/>
    <property type="molecule type" value="Genomic_DNA"/>
</dbReference>
<name>A0A3C1KCE6_9MICO</name>
<protein>
    <submittedName>
        <fullName evidence="2">Uncharacterized protein</fullName>
    </submittedName>
</protein>